<dbReference type="InterPro" id="IPR016140">
    <property type="entry name" value="Bifunc_inhib/LTP/seed_store"/>
</dbReference>
<reference evidence="9 10" key="1">
    <citation type="submission" date="2024-02" db="EMBL/GenBank/DDBJ databases">
        <title>High-quality chromosome-scale genome assembly of Pensacola bahiagrass (Paspalum notatum Flugge var. saurae).</title>
        <authorList>
            <person name="Vega J.M."/>
            <person name="Podio M."/>
            <person name="Orjuela J."/>
            <person name="Siena L.A."/>
            <person name="Pessino S.C."/>
            <person name="Combes M.C."/>
            <person name="Mariac C."/>
            <person name="Albertini E."/>
            <person name="Pupilli F."/>
            <person name="Ortiz J.P.A."/>
            <person name="Leblanc O."/>
        </authorList>
    </citation>
    <scope>NUCLEOTIDE SEQUENCE [LARGE SCALE GENOMIC DNA]</scope>
    <source>
        <strain evidence="9">R1</strain>
        <tissue evidence="9">Leaf</tissue>
    </source>
</reference>
<keyword evidence="6" id="KW-0472">Membrane</keyword>
<dbReference type="PANTHER" id="PTHR33044">
    <property type="entry name" value="BIFUNCTIONAL INHIBITOR/LIPID-TRANSFER PROTEIN/SEED STORAGE 2S ALBUMIN SUPERFAMILY PROTEIN-RELATED"/>
    <property type="match status" value="1"/>
</dbReference>
<keyword evidence="2 7" id="KW-0732">Signal</keyword>
<evidence type="ECO:0000256" key="7">
    <source>
        <dbReference type="SAM" id="SignalP"/>
    </source>
</evidence>
<evidence type="ECO:0000256" key="5">
    <source>
        <dbReference type="SAM" id="MobiDB-lite"/>
    </source>
</evidence>
<evidence type="ECO:0000313" key="9">
    <source>
        <dbReference type="EMBL" id="WVZ57124.1"/>
    </source>
</evidence>
<feature type="signal peptide" evidence="7">
    <location>
        <begin position="1"/>
        <end position="23"/>
    </location>
</feature>
<dbReference type="InterPro" id="IPR036312">
    <property type="entry name" value="Bifun_inhib/LTP/seed_sf"/>
</dbReference>
<protein>
    <recommendedName>
        <fullName evidence="8">Bifunctional inhibitor/plant lipid transfer protein/seed storage helical domain-containing protein</fullName>
    </recommendedName>
</protein>
<feature type="chain" id="PRO_5043006971" description="Bifunctional inhibitor/plant lipid transfer protein/seed storage helical domain-containing protein" evidence="7">
    <location>
        <begin position="24"/>
        <end position="176"/>
    </location>
</feature>
<evidence type="ECO:0000256" key="1">
    <source>
        <dbReference type="ARBA" id="ARBA00009748"/>
    </source>
</evidence>
<evidence type="ECO:0000256" key="2">
    <source>
        <dbReference type="ARBA" id="ARBA00022729"/>
    </source>
</evidence>
<keyword evidence="6" id="KW-1133">Transmembrane helix</keyword>
<feature type="transmembrane region" description="Helical" evidence="6">
    <location>
        <begin position="156"/>
        <end position="175"/>
    </location>
</feature>
<dbReference type="Pfam" id="PF14368">
    <property type="entry name" value="LTP_2"/>
    <property type="match status" value="1"/>
</dbReference>
<evidence type="ECO:0000313" key="10">
    <source>
        <dbReference type="Proteomes" id="UP001341281"/>
    </source>
</evidence>
<keyword evidence="6" id="KW-0812">Transmembrane</keyword>
<organism evidence="9 10">
    <name type="scientific">Paspalum notatum var. saurae</name>
    <dbReference type="NCBI Taxonomy" id="547442"/>
    <lineage>
        <taxon>Eukaryota</taxon>
        <taxon>Viridiplantae</taxon>
        <taxon>Streptophyta</taxon>
        <taxon>Embryophyta</taxon>
        <taxon>Tracheophyta</taxon>
        <taxon>Spermatophyta</taxon>
        <taxon>Magnoliopsida</taxon>
        <taxon>Liliopsida</taxon>
        <taxon>Poales</taxon>
        <taxon>Poaceae</taxon>
        <taxon>PACMAD clade</taxon>
        <taxon>Panicoideae</taxon>
        <taxon>Andropogonodae</taxon>
        <taxon>Paspaleae</taxon>
        <taxon>Paspalinae</taxon>
        <taxon>Paspalum</taxon>
    </lineage>
</organism>
<evidence type="ECO:0000256" key="3">
    <source>
        <dbReference type="ARBA" id="ARBA00023157"/>
    </source>
</evidence>
<keyword evidence="3" id="KW-1015">Disulfide bond</keyword>
<dbReference type="SUPFAM" id="SSF47699">
    <property type="entry name" value="Bifunctional inhibitor/lipid-transfer protein/seed storage 2S albumin"/>
    <property type="match status" value="1"/>
</dbReference>
<dbReference type="Gene3D" id="1.10.110.10">
    <property type="entry name" value="Plant lipid-transfer and hydrophobic proteins"/>
    <property type="match status" value="1"/>
</dbReference>
<feature type="domain" description="Bifunctional inhibitor/plant lipid transfer protein/seed storage helical" evidence="8">
    <location>
        <begin position="29"/>
        <end position="120"/>
    </location>
</feature>
<dbReference type="Proteomes" id="UP001341281">
    <property type="component" value="Chromosome 02"/>
</dbReference>
<proteinExistence type="inferred from homology"/>
<evidence type="ECO:0000259" key="8">
    <source>
        <dbReference type="Pfam" id="PF14368"/>
    </source>
</evidence>
<comment type="similarity">
    <text evidence="1">Belongs to the plant LTP family.</text>
</comment>
<sequence length="176" mass="17107">MALAARAAAVGCVLLALAASAVGAGSRSHSPAPAPAPSTDCFAIASSLMDCLPYVSPGSTVKQPPQACCGEVKTAVADPVAVSCLCQLAGDKSTASYIDMKRVLALPAACGESNTVFSQCNLAGAPTQAPTPSEGGSSSGGTTASPPRAAAASSPMTATALVAAVAAPLLAYCYLF</sequence>
<accession>A0AAQ3Q1V0</accession>
<keyword evidence="10" id="KW-1185">Reference proteome</keyword>
<evidence type="ECO:0000256" key="4">
    <source>
        <dbReference type="ARBA" id="ARBA00023180"/>
    </source>
</evidence>
<dbReference type="InterPro" id="IPR043325">
    <property type="entry name" value="LTSS"/>
</dbReference>
<feature type="compositionally biased region" description="Low complexity" evidence="5">
    <location>
        <begin position="130"/>
        <end position="150"/>
    </location>
</feature>
<feature type="region of interest" description="Disordered" evidence="5">
    <location>
        <begin position="126"/>
        <end position="150"/>
    </location>
</feature>
<name>A0AAQ3Q1V0_PASNO</name>
<dbReference type="EMBL" id="CP144746">
    <property type="protein sequence ID" value="WVZ57124.1"/>
    <property type="molecule type" value="Genomic_DNA"/>
</dbReference>
<evidence type="ECO:0000256" key="6">
    <source>
        <dbReference type="SAM" id="Phobius"/>
    </source>
</evidence>
<gene>
    <name evidence="9" type="ORF">U9M48_007554</name>
</gene>
<dbReference type="AlphaFoldDB" id="A0AAQ3Q1V0"/>
<dbReference type="CDD" id="cd00010">
    <property type="entry name" value="AAI_LTSS"/>
    <property type="match status" value="1"/>
</dbReference>
<keyword evidence="4" id="KW-0325">Glycoprotein</keyword>